<dbReference type="PROSITE" id="PS01159">
    <property type="entry name" value="WW_DOMAIN_1"/>
    <property type="match status" value="1"/>
</dbReference>
<feature type="compositionally biased region" description="Low complexity" evidence="1">
    <location>
        <begin position="291"/>
        <end position="328"/>
    </location>
</feature>
<protein>
    <recommendedName>
        <fullName evidence="2">WW domain-containing protein</fullName>
    </recommendedName>
</protein>
<reference evidence="3" key="2">
    <citation type="submission" date="2020-05" db="EMBL/GenBank/DDBJ databases">
        <authorList>
            <person name="Kim H.-S."/>
            <person name="Proctor R.H."/>
            <person name="Brown D.W."/>
        </authorList>
    </citation>
    <scope>NUCLEOTIDE SEQUENCE</scope>
    <source>
        <strain evidence="3">NRRL 22465</strain>
    </source>
</reference>
<sequence length="628" mass="69572">MGVRPGTSSDAANTSSGDRADTYWIQWHTLTVMQSLSKGTAQITTAFCVWCFTSNAVGSSHGHDKSFYVTESDPRVQLSVPDATSHLWTIRKNVAGRLWYTHNSSGIKTHIKPTAAALSGYSGLPAGWEERKTPDGRTYYFNRRMGTSAWTKPANSLPDGWKELRTPDLVPFYINEKLGLSTWDRPGQQPRQQKASSGGKVIIRRPRPGQGNPGGQNAADNILSATINAARLTGQGVEIASRQVGKLGKKKNWRKMGRMMTQVSGMNDGNSGSDGGYSDNECEGGEDDGGFQEQSQQGQYQQNFDYQETGYSEQQQQQSFMPQSSQAQPMFQQSAYDQQPSYQYPTQSEQSFFEQPQQPVEYGGGQEPCQPQQSYEQQQQTQYQHNQENQQQAYEQQQQPTYEPIAPQQSMPYEPTLSAEQGNNLPPQVPQEQYMPPQHPSQQPPVVDLAPTVTQEPVYTSQQPFFYEPVTAPQSQVTVSYETYQVPADPTSSLIAQSQYAIPEYLQNNQPEIITSDVPLVEDYTDTRDNTSLYVDNNQFVSADAQQNSFLNEALVINDNVPASQGDFVVEVTIQQTSQAEIASQPGLEAFSTPEPLVVQEYGATQESVDSAQAQGDIDVSANCLALI</sequence>
<dbReference type="Gene3D" id="2.20.70.10">
    <property type="match status" value="2"/>
</dbReference>
<comment type="caution">
    <text evidence="3">The sequence shown here is derived from an EMBL/GenBank/DDBJ whole genome shotgun (WGS) entry which is preliminary data.</text>
</comment>
<dbReference type="SUPFAM" id="SSF51045">
    <property type="entry name" value="WW domain"/>
    <property type="match status" value="2"/>
</dbReference>
<dbReference type="Pfam" id="PF00397">
    <property type="entry name" value="WW"/>
    <property type="match status" value="2"/>
</dbReference>
<feature type="domain" description="WW" evidence="2">
    <location>
        <begin position="155"/>
        <end position="188"/>
    </location>
</feature>
<organism evidence="3 4">
    <name type="scientific">Fusarium zealandicum</name>
    <dbReference type="NCBI Taxonomy" id="1053134"/>
    <lineage>
        <taxon>Eukaryota</taxon>
        <taxon>Fungi</taxon>
        <taxon>Dikarya</taxon>
        <taxon>Ascomycota</taxon>
        <taxon>Pezizomycotina</taxon>
        <taxon>Sordariomycetes</taxon>
        <taxon>Hypocreomycetidae</taxon>
        <taxon>Hypocreales</taxon>
        <taxon>Nectriaceae</taxon>
        <taxon>Fusarium</taxon>
        <taxon>Fusarium staphyleae species complex</taxon>
    </lineage>
</organism>
<evidence type="ECO:0000313" key="4">
    <source>
        <dbReference type="Proteomes" id="UP000635477"/>
    </source>
</evidence>
<feature type="compositionally biased region" description="Low complexity" evidence="1">
    <location>
        <begin position="347"/>
        <end position="359"/>
    </location>
</feature>
<keyword evidence="4" id="KW-1185">Reference proteome</keyword>
<feature type="compositionally biased region" description="Acidic residues" evidence="1">
    <location>
        <begin position="280"/>
        <end position="290"/>
    </location>
</feature>
<proteinExistence type="predicted"/>
<dbReference type="EMBL" id="JABEYC010000453">
    <property type="protein sequence ID" value="KAF4977201.1"/>
    <property type="molecule type" value="Genomic_DNA"/>
</dbReference>
<feature type="compositionally biased region" description="Polar residues" evidence="1">
    <location>
        <begin position="329"/>
        <end position="346"/>
    </location>
</feature>
<dbReference type="PROSITE" id="PS50020">
    <property type="entry name" value="WW_DOMAIN_2"/>
    <property type="match status" value="2"/>
</dbReference>
<dbReference type="SMART" id="SM00456">
    <property type="entry name" value="WW"/>
    <property type="match status" value="2"/>
</dbReference>
<dbReference type="CDD" id="cd00201">
    <property type="entry name" value="WW"/>
    <property type="match status" value="2"/>
</dbReference>
<evidence type="ECO:0000259" key="2">
    <source>
        <dbReference type="PROSITE" id="PS50020"/>
    </source>
</evidence>
<feature type="region of interest" description="Disordered" evidence="1">
    <location>
        <begin position="182"/>
        <end position="219"/>
    </location>
</feature>
<gene>
    <name evidence="3" type="ORF">FZEAL_6229</name>
</gene>
<evidence type="ECO:0000256" key="1">
    <source>
        <dbReference type="SAM" id="MobiDB-lite"/>
    </source>
</evidence>
<dbReference type="OrthoDB" id="2020426at2759"/>
<reference evidence="3" key="1">
    <citation type="journal article" date="2020" name="BMC Genomics">
        <title>Correction to: Identification and distribution of gene clusters required for synthesis of sphingolipid metabolism inhibitors in diverse species of the filamentous fungus Fusarium.</title>
        <authorList>
            <person name="Kim H.S."/>
            <person name="Lohmar J.M."/>
            <person name="Busman M."/>
            <person name="Brown D.W."/>
            <person name="Naumann T.A."/>
            <person name="Divon H.H."/>
            <person name="Lysoe E."/>
            <person name="Uhlig S."/>
            <person name="Proctor R.H."/>
        </authorList>
    </citation>
    <scope>NUCLEOTIDE SEQUENCE</scope>
    <source>
        <strain evidence="3">NRRL 22465</strain>
    </source>
</reference>
<name>A0A8H4UI58_9HYPO</name>
<dbReference type="Proteomes" id="UP000635477">
    <property type="component" value="Unassembled WGS sequence"/>
</dbReference>
<dbReference type="InterPro" id="IPR001202">
    <property type="entry name" value="WW_dom"/>
</dbReference>
<feature type="region of interest" description="Disordered" evidence="1">
    <location>
        <begin position="262"/>
        <end position="445"/>
    </location>
</feature>
<dbReference type="InterPro" id="IPR036020">
    <property type="entry name" value="WW_dom_sf"/>
</dbReference>
<feature type="domain" description="WW" evidence="2">
    <location>
        <begin position="122"/>
        <end position="155"/>
    </location>
</feature>
<feature type="compositionally biased region" description="Low complexity" evidence="1">
    <location>
        <begin position="264"/>
        <end position="279"/>
    </location>
</feature>
<feature type="compositionally biased region" description="Low complexity" evidence="1">
    <location>
        <begin position="367"/>
        <end position="404"/>
    </location>
</feature>
<dbReference type="AlphaFoldDB" id="A0A8H4UI58"/>
<accession>A0A8H4UI58</accession>
<evidence type="ECO:0000313" key="3">
    <source>
        <dbReference type="EMBL" id="KAF4977201.1"/>
    </source>
</evidence>